<proteinExistence type="predicted"/>
<organism evidence="2 3">
    <name type="scientific">Collichthys lucidus</name>
    <name type="common">Big head croaker</name>
    <name type="synonym">Sciaena lucida</name>
    <dbReference type="NCBI Taxonomy" id="240159"/>
    <lineage>
        <taxon>Eukaryota</taxon>
        <taxon>Metazoa</taxon>
        <taxon>Chordata</taxon>
        <taxon>Craniata</taxon>
        <taxon>Vertebrata</taxon>
        <taxon>Euteleostomi</taxon>
        <taxon>Actinopterygii</taxon>
        <taxon>Neopterygii</taxon>
        <taxon>Teleostei</taxon>
        <taxon>Neoteleostei</taxon>
        <taxon>Acanthomorphata</taxon>
        <taxon>Eupercaria</taxon>
        <taxon>Sciaenidae</taxon>
        <taxon>Collichthys</taxon>
    </lineage>
</organism>
<accession>A0A4V6ATK3</accession>
<dbReference type="Proteomes" id="UP000298787">
    <property type="component" value="Chromosome 14"/>
</dbReference>
<feature type="region of interest" description="Disordered" evidence="1">
    <location>
        <begin position="99"/>
        <end position="125"/>
    </location>
</feature>
<protein>
    <submittedName>
        <fullName evidence="2">Uncharacterized protein</fullName>
    </submittedName>
</protein>
<sequence>MGQEVKVPALSSLVVYIKPELKGPTRPLPTCFPPRHLQSRLVSPPQSSPSHGMHGAEEAPESTMPHCASGEVSEEPTTTSSQAAIDTQPARMLLNTASQSHLSHCVKQSSIHPPDKLHNYPSPSP</sequence>
<feature type="compositionally biased region" description="Polar residues" evidence="1">
    <location>
        <begin position="99"/>
        <end position="111"/>
    </location>
</feature>
<feature type="region of interest" description="Disordered" evidence="1">
    <location>
        <begin position="22"/>
        <end position="82"/>
    </location>
</feature>
<feature type="compositionally biased region" description="Polar residues" evidence="1">
    <location>
        <begin position="40"/>
        <end position="50"/>
    </location>
</feature>
<evidence type="ECO:0000313" key="3">
    <source>
        <dbReference type="Proteomes" id="UP000298787"/>
    </source>
</evidence>
<name>A0A4V6ATK3_COLLU</name>
<gene>
    <name evidence="2" type="ORF">D9C73_015918</name>
</gene>
<reference evidence="2 3" key="1">
    <citation type="submission" date="2019-01" db="EMBL/GenBank/DDBJ databases">
        <title>Genome Assembly of Collichthys lucidus.</title>
        <authorList>
            <person name="Cai M."/>
            <person name="Xiao S."/>
        </authorList>
    </citation>
    <scope>NUCLEOTIDE SEQUENCE [LARGE SCALE GENOMIC DNA]</scope>
    <source>
        <strain evidence="2">JT15FE1705JMU</strain>
        <tissue evidence="2">Muscle</tissue>
    </source>
</reference>
<dbReference type="AlphaFoldDB" id="A0A4V6ATK3"/>
<evidence type="ECO:0000313" key="2">
    <source>
        <dbReference type="EMBL" id="TKS81812.1"/>
    </source>
</evidence>
<dbReference type="EMBL" id="CM014091">
    <property type="protein sequence ID" value="TKS81812.1"/>
    <property type="molecule type" value="Genomic_DNA"/>
</dbReference>
<evidence type="ECO:0000256" key="1">
    <source>
        <dbReference type="SAM" id="MobiDB-lite"/>
    </source>
</evidence>
<keyword evidence="3" id="KW-1185">Reference proteome</keyword>